<dbReference type="PRINTS" id="PR00385">
    <property type="entry name" value="P450"/>
</dbReference>
<keyword evidence="3" id="KW-0472">Membrane</keyword>
<organism evidence="4 5">
    <name type="scientific">Paraphoma chrysanthemicola</name>
    <dbReference type="NCBI Taxonomy" id="798071"/>
    <lineage>
        <taxon>Eukaryota</taxon>
        <taxon>Fungi</taxon>
        <taxon>Dikarya</taxon>
        <taxon>Ascomycota</taxon>
        <taxon>Pezizomycotina</taxon>
        <taxon>Dothideomycetes</taxon>
        <taxon>Pleosporomycetidae</taxon>
        <taxon>Pleosporales</taxon>
        <taxon>Pleosporineae</taxon>
        <taxon>Phaeosphaeriaceae</taxon>
        <taxon>Paraphoma</taxon>
    </lineage>
</organism>
<evidence type="ECO:0000256" key="2">
    <source>
        <dbReference type="PIRSR" id="PIRSR602401-1"/>
    </source>
</evidence>
<evidence type="ECO:0000256" key="1">
    <source>
        <dbReference type="ARBA" id="ARBA00010617"/>
    </source>
</evidence>
<dbReference type="InterPro" id="IPR036396">
    <property type="entry name" value="Cyt_P450_sf"/>
</dbReference>
<dbReference type="InterPro" id="IPR050121">
    <property type="entry name" value="Cytochrome_P450_monoxygenase"/>
</dbReference>
<dbReference type="Pfam" id="PF00067">
    <property type="entry name" value="p450"/>
    <property type="match status" value="1"/>
</dbReference>
<keyword evidence="2" id="KW-0349">Heme</keyword>
<accession>A0A8K0R203</accession>
<dbReference type="PANTHER" id="PTHR24305">
    <property type="entry name" value="CYTOCHROME P450"/>
    <property type="match status" value="1"/>
</dbReference>
<keyword evidence="3" id="KW-0812">Transmembrane</keyword>
<dbReference type="GO" id="GO:0020037">
    <property type="term" value="F:heme binding"/>
    <property type="evidence" value="ECO:0007669"/>
    <property type="project" value="InterPro"/>
</dbReference>
<protein>
    <submittedName>
        <fullName evidence="4">Cytochrome P450</fullName>
    </submittedName>
</protein>
<evidence type="ECO:0000313" key="5">
    <source>
        <dbReference type="Proteomes" id="UP000813461"/>
    </source>
</evidence>
<dbReference type="CDD" id="cd11069">
    <property type="entry name" value="CYP_FUM15-like"/>
    <property type="match status" value="1"/>
</dbReference>
<gene>
    <name evidence="4" type="ORF">FB567DRAFT_447276</name>
</gene>
<dbReference type="AlphaFoldDB" id="A0A8K0R203"/>
<dbReference type="EMBL" id="JAGMVJ010000013">
    <property type="protein sequence ID" value="KAH7083531.1"/>
    <property type="molecule type" value="Genomic_DNA"/>
</dbReference>
<sequence length="514" mass="58430">MVFALLAVNHLILFTYISVIYPCFLSPLRRLARPKWYLLRIIQSRFIRRETQGQLLLEVAEETQNNGILRLGEIFNERLLLTDIHLISDLLVQHPYDFMKPDNTRDFMRHFLGDGLIIIEGERHKLLRKNTLKAFGFRQIRDLYPIMWTKAMALASTIGNTIGNKNDGCRLEMNDWASKVTLDVIGIAGLGHDFNLLANAEDALVKSYEAVTGDHMLLYFLMSMWLSFDFVKALPWKKNRIFMENTAQMKSICQRLIQEKRDVLSHNLHDHPDLLSQLIQTDSFTNEELADQLLTILVAGHDTTSASLTWACHLLTQHPEWKQALQKEIRDADLPSSTEALTNESAESLARRLENLPVLNGVLQETLRLYPTVPVTNRVAVCNTTLGTQFIPKGTEILISPWVINRSSALWSADGRKASDFDPQRWIDEKGRPNNHGGADTNYAIQTFLHGPRSCLGQGFTKAELRCLLAIMALHFDWELAMEARDVIPAGAITIRPLNGLYLQVNRAGIPKNI</sequence>
<reference evidence="4" key="1">
    <citation type="journal article" date="2021" name="Nat. Commun.">
        <title>Genetic determinants of endophytism in the Arabidopsis root mycobiome.</title>
        <authorList>
            <person name="Mesny F."/>
            <person name="Miyauchi S."/>
            <person name="Thiergart T."/>
            <person name="Pickel B."/>
            <person name="Atanasova L."/>
            <person name="Karlsson M."/>
            <person name="Huettel B."/>
            <person name="Barry K.W."/>
            <person name="Haridas S."/>
            <person name="Chen C."/>
            <person name="Bauer D."/>
            <person name="Andreopoulos W."/>
            <person name="Pangilinan J."/>
            <person name="LaButti K."/>
            <person name="Riley R."/>
            <person name="Lipzen A."/>
            <person name="Clum A."/>
            <person name="Drula E."/>
            <person name="Henrissat B."/>
            <person name="Kohler A."/>
            <person name="Grigoriev I.V."/>
            <person name="Martin F.M."/>
            <person name="Hacquard S."/>
        </authorList>
    </citation>
    <scope>NUCLEOTIDE SEQUENCE</scope>
    <source>
        <strain evidence="4">MPI-SDFR-AT-0120</strain>
    </source>
</reference>
<keyword evidence="2" id="KW-0408">Iron</keyword>
<dbReference type="PANTHER" id="PTHR24305:SF166">
    <property type="entry name" value="CYTOCHROME P450 12A4, MITOCHONDRIAL-RELATED"/>
    <property type="match status" value="1"/>
</dbReference>
<dbReference type="InterPro" id="IPR002401">
    <property type="entry name" value="Cyt_P450_E_grp-I"/>
</dbReference>
<comment type="caution">
    <text evidence="4">The sequence shown here is derived from an EMBL/GenBank/DDBJ whole genome shotgun (WGS) entry which is preliminary data.</text>
</comment>
<keyword evidence="2" id="KW-0479">Metal-binding</keyword>
<evidence type="ECO:0000313" key="4">
    <source>
        <dbReference type="EMBL" id="KAH7083531.1"/>
    </source>
</evidence>
<dbReference type="GO" id="GO:0016705">
    <property type="term" value="F:oxidoreductase activity, acting on paired donors, with incorporation or reduction of molecular oxygen"/>
    <property type="evidence" value="ECO:0007669"/>
    <property type="project" value="InterPro"/>
</dbReference>
<dbReference type="Proteomes" id="UP000813461">
    <property type="component" value="Unassembled WGS sequence"/>
</dbReference>
<dbReference type="OrthoDB" id="1470350at2759"/>
<comment type="cofactor">
    <cofactor evidence="2">
        <name>heme</name>
        <dbReference type="ChEBI" id="CHEBI:30413"/>
    </cofactor>
</comment>
<dbReference type="InterPro" id="IPR001128">
    <property type="entry name" value="Cyt_P450"/>
</dbReference>
<dbReference type="SUPFAM" id="SSF48264">
    <property type="entry name" value="Cytochrome P450"/>
    <property type="match status" value="1"/>
</dbReference>
<dbReference type="PRINTS" id="PR00463">
    <property type="entry name" value="EP450I"/>
</dbReference>
<evidence type="ECO:0000256" key="3">
    <source>
        <dbReference type="SAM" id="Phobius"/>
    </source>
</evidence>
<feature type="binding site" description="axial binding residue" evidence="2">
    <location>
        <position position="455"/>
    </location>
    <ligand>
        <name>heme</name>
        <dbReference type="ChEBI" id="CHEBI:30413"/>
    </ligand>
    <ligandPart>
        <name>Fe</name>
        <dbReference type="ChEBI" id="CHEBI:18248"/>
    </ligandPart>
</feature>
<keyword evidence="3" id="KW-1133">Transmembrane helix</keyword>
<proteinExistence type="inferred from homology"/>
<feature type="transmembrane region" description="Helical" evidence="3">
    <location>
        <begin position="6"/>
        <end position="25"/>
    </location>
</feature>
<dbReference type="GO" id="GO:0004497">
    <property type="term" value="F:monooxygenase activity"/>
    <property type="evidence" value="ECO:0007669"/>
    <property type="project" value="InterPro"/>
</dbReference>
<dbReference type="GO" id="GO:0005506">
    <property type="term" value="F:iron ion binding"/>
    <property type="evidence" value="ECO:0007669"/>
    <property type="project" value="InterPro"/>
</dbReference>
<name>A0A8K0R203_9PLEO</name>
<comment type="similarity">
    <text evidence="1">Belongs to the cytochrome P450 family.</text>
</comment>
<dbReference type="Gene3D" id="1.10.630.10">
    <property type="entry name" value="Cytochrome P450"/>
    <property type="match status" value="1"/>
</dbReference>
<keyword evidence="5" id="KW-1185">Reference proteome</keyword>